<evidence type="ECO:0000313" key="3">
    <source>
        <dbReference type="Proteomes" id="UP000663854"/>
    </source>
</evidence>
<evidence type="ECO:0000313" key="4">
    <source>
        <dbReference type="Proteomes" id="UP000663870"/>
    </source>
</evidence>
<name>A0A814CXW1_9BILA</name>
<sequence>MKLWSTKNKNYQILSKRVELDMPPKIIDKVDFSFKIDESIISQDEAQAMYNQMRQITKDFRTQAMTLCVQSTARENEILSDEIKGIIERFPQENDDGFDAEPGYAAFKQYYELREKRMKLEVEQSLYFLFEQRVEGEINNSEEEIIAPTLIQEHQLLKLGPKFIFNDPKAAARRRITELATLNCKIKTCFLHGLLQMLHNVSITNKNIKKDKLFDTKINRNNSIIELINSQATQSQIINRVKVTKKKNYGRLVKRLKHKFKLANVTLQKSDKSKVFHLGKIEDYRKKSKEYMEKTQAYKCLGKEDPLPELIQRTNKYFIKPNEVELAHLYYLPKAHKPGTPLRPIISGLKHPTIKISKFLDDLLRPIFDGMAKETTTMVNIKYDILKKLLLTKRRVIHYTGNHPLTKRRVIQYTGNYPSTKRRVIQYTKNLFCCIRINSPSRTRTNISTTTIIFSRLAPHQINRRQYGAYTFDALMLMNKYNYSDGFSLSEQDANELASRLQVGKSIIIFNAQRLRSICHTLIAFHQSFRRYVPCKSDITLKEPTPNSKQIAMALEFYLQIDVDLFYMKTCSFRGAQPPSNIEGLFCGRDEPQARYSLVPCDNLFCQCCLPLNTYKKSQPWPIVDFASSSMHRFLNGYTIYLNCPATCTTSNIIYAMTCPCGHYDYVDSTAKTLADAMAYHREHGNRIIHEKLTGSPLFRGSQIDPNGREKEMANQMRLYQHSARCAGALRSFLDCNPMYWCFIPLLWDEAVAENTANHPGTSTTDPNLDAVITTTVVDNRRVANYLDNVPLPPTSYAFSFRQLKQQRLFFERFVTSSIHYRPYIKLDLYHIAIIAVLPHDCSMILRYIIETLFIIHGETKLNMICPLDGDPEKRYGRPYNLHWCANLNHTSM</sequence>
<keyword evidence="4" id="KW-1185">Reference proteome</keyword>
<organism evidence="1 3">
    <name type="scientific">Rotaria sordida</name>
    <dbReference type="NCBI Taxonomy" id="392033"/>
    <lineage>
        <taxon>Eukaryota</taxon>
        <taxon>Metazoa</taxon>
        <taxon>Spiralia</taxon>
        <taxon>Gnathifera</taxon>
        <taxon>Rotifera</taxon>
        <taxon>Eurotatoria</taxon>
        <taxon>Bdelloidea</taxon>
        <taxon>Philodinida</taxon>
        <taxon>Philodinidae</taxon>
        <taxon>Rotaria</taxon>
    </lineage>
</organism>
<accession>A0A814CXW1</accession>
<dbReference type="EMBL" id="CAJNOL010001960">
    <property type="protein sequence ID" value="CAF1442830.1"/>
    <property type="molecule type" value="Genomic_DNA"/>
</dbReference>
<protein>
    <submittedName>
        <fullName evidence="1">Uncharacterized protein</fullName>
    </submittedName>
</protein>
<comment type="caution">
    <text evidence="1">The sequence shown here is derived from an EMBL/GenBank/DDBJ whole genome shotgun (WGS) entry which is preliminary data.</text>
</comment>
<gene>
    <name evidence="2" type="ORF">JXQ802_LOCUS37103</name>
    <name evidence="1" type="ORF">PYM288_LOCUS11933</name>
</gene>
<dbReference type="Proteomes" id="UP000663870">
    <property type="component" value="Unassembled WGS sequence"/>
</dbReference>
<evidence type="ECO:0000313" key="2">
    <source>
        <dbReference type="EMBL" id="CAF1442830.1"/>
    </source>
</evidence>
<proteinExistence type="predicted"/>
<evidence type="ECO:0000313" key="1">
    <source>
        <dbReference type="EMBL" id="CAF0947427.1"/>
    </source>
</evidence>
<reference evidence="1" key="1">
    <citation type="submission" date="2021-02" db="EMBL/GenBank/DDBJ databases">
        <authorList>
            <person name="Nowell W R."/>
        </authorList>
    </citation>
    <scope>NUCLEOTIDE SEQUENCE</scope>
</reference>
<dbReference type="EMBL" id="CAJNOH010000212">
    <property type="protein sequence ID" value="CAF0947427.1"/>
    <property type="molecule type" value="Genomic_DNA"/>
</dbReference>
<dbReference type="Proteomes" id="UP000663854">
    <property type="component" value="Unassembled WGS sequence"/>
</dbReference>
<dbReference type="AlphaFoldDB" id="A0A814CXW1"/>